<gene>
    <name evidence="1" type="ORF">E7747_10810</name>
</gene>
<dbReference type="EMBL" id="CP039396">
    <property type="protein sequence ID" value="QCD42724.1"/>
    <property type="molecule type" value="Genomic_DNA"/>
</dbReference>
<keyword evidence="2" id="KW-1185">Reference proteome</keyword>
<sequence>MAKKKCDPKPAPLVKCLICGETLKVTKWRKHLARFHDEVDDPNFRDFFVILKHLSRSKIKCRLCDQVITLTDWEYHLRVKHGLKNDLRLKEFYIGQDSSTQIANKSWYNPQSNEDLPCGTIVNGPPPIKIIYNSIFSSRKKF</sequence>
<dbReference type="Proteomes" id="UP000297149">
    <property type="component" value="Chromosome"/>
</dbReference>
<proteinExistence type="predicted"/>
<evidence type="ECO:0000313" key="2">
    <source>
        <dbReference type="Proteomes" id="UP000297149"/>
    </source>
</evidence>
<accession>A0A4P7W404</accession>
<name>A0A4P7W404_9BACT</name>
<protein>
    <submittedName>
        <fullName evidence="1">Uncharacterized protein</fullName>
    </submittedName>
</protein>
<organism evidence="1 2">
    <name type="scientific">Duncaniella dubosii</name>
    <dbReference type="NCBI Taxonomy" id="2518971"/>
    <lineage>
        <taxon>Bacteria</taxon>
        <taxon>Pseudomonadati</taxon>
        <taxon>Bacteroidota</taxon>
        <taxon>Bacteroidia</taxon>
        <taxon>Bacteroidales</taxon>
        <taxon>Muribaculaceae</taxon>
        <taxon>Duncaniella</taxon>
    </lineage>
</organism>
<dbReference type="KEGG" id="ddb:E7747_10810"/>
<reference evidence="2" key="1">
    <citation type="submission" date="2019-02" db="EMBL/GenBank/DDBJ databases">
        <title>Isolation and identification of novel species under the genus Muribaculum.</title>
        <authorList>
            <person name="Miyake S."/>
            <person name="Ding Y."/>
            <person name="Low A."/>
            <person name="Soh M."/>
            <person name="Seedorf H."/>
        </authorList>
    </citation>
    <scope>NUCLEOTIDE SEQUENCE [LARGE SCALE GENOMIC DNA]</scope>
    <source>
        <strain evidence="2">H5</strain>
    </source>
</reference>
<dbReference type="RefSeq" id="WP_128701914.1">
    <property type="nucleotide sequence ID" value="NZ_CP039396.1"/>
</dbReference>
<dbReference type="AlphaFoldDB" id="A0A4P7W404"/>
<evidence type="ECO:0000313" key="1">
    <source>
        <dbReference type="EMBL" id="QCD42724.1"/>
    </source>
</evidence>